<keyword evidence="2 5" id="KW-0812">Transmembrane</keyword>
<dbReference type="GO" id="GO:0005886">
    <property type="term" value="C:plasma membrane"/>
    <property type="evidence" value="ECO:0007669"/>
    <property type="project" value="TreeGrafter"/>
</dbReference>
<protein>
    <recommendedName>
        <fullName evidence="6">Late embryogenesis abundant protein LEA-2 subgroup domain-containing protein</fullName>
    </recommendedName>
</protein>
<dbReference type="PANTHER" id="PTHR31234">
    <property type="entry name" value="LATE EMBRYOGENESIS ABUNDANT (LEA) HYDROXYPROLINE-RICH GLYCOPROTEIN FAMILY"/>
    <property type="match status" value="1"/>
</dbReference>
<evidence type="ECO:0000256" key="5">
    <source>
        <dbReference type="SAM" id="Phobius"/>
    </source>
</evidence>
<keyword evidence="4 5" id="KW-0472">Membrane</keyword>
<proteinExistence type="predicted"/>
<gene>
    <name evidence="7" type="ORF">OsI_30624</name>
</gene>
<dbReference type="GO" id="GO:0098542">
    <property type="term" value="P:defense response to other organism"/>
    <property type="evidence" value="ECO:0007669"/>
    <property type="project" value="InterPro"/>
</dbReference>
<dbReference type="Gramene" id="BGIOSGA030119-TA">
    <property type="protein sequence ID" value="BGIOSGA030119-PA"/>
    <property type="gene ID" value="BGIOSGA030119"/>
</dbReference>
<dbReference type="Pfam" id="PF03168">
    <property type="entry name" value="LEA_2"/>
    <property type="match status" value="1"/>
</dbReference>
<evidence type="ECO:0000313" key="8">
    <source>
        <dbReference type="Proteomes" id="UP000007015"/>
    </source>
</evidence>
<dbReference type="STRING" id="39946.A2YZ56"/>
<dbReference type="HOGENOM" id="CLU_819845_0_0_1"/>
<feature type="domain" description="Late embryogenesis abundant protein LEA-2 subgroup" evidence="6">
    <location>
        <begin position="83"/>
        <end position="184"/>
    </location>
</feature>
<evidence type="ECO:0000256" key="1">
    <source>
        <dbReference type="ARBA" id="ARBA00004167"/>
    </source>
</evidence>
<sequence>MGKRSAPRYPDDGGGGGGGICCVLCWCCCFLFLIVAALAGAAAYALFLYKPKAPSYSVSNMSVSQFDFNSNDLTLYTKLVASVRAENPNDMIGIKYGEGSHTVVSYRGTPLCSGKLPAFFQGFKNVTVMDISMEGRHGFGSGLQSALEESEKLGNVPLDVFVSVPVSLRFGSFDVREVRVNVHCALVVDSISPKKKPTIKSATYQGNWSWGETSSPPIHHVKALKSPMLTQALECSFKLAVVRERLPTLCSIHGDEAGQPGLRRRAHRTGEPRAAAAACQPPVHATAKWLKWEVEDELASAEQDNGMIYYMAVPVDGVTAELLGLQQRLVRSTSLQNIQ</sequence>
<evidence type="ECO:0000256" key="4">
    <source>
        <dbReference type="ARBA" id="ARBA00023136"/>
    </source>
</evidence>
<dbReference type="PANTHER" id="PTHR31234:SF72">
    <property type="entry name" value="NDR1_HIN1-LIKE PROTEIN 6"/>
    <property type="match status" value="1"/>
</dbReference>
<organism evidence="7 8">
    <name type="scientific">Oryza sativa subsp. indica</name>
    <name type="common">Rice</name>
    <dbReference type="NCBI Taxonomy" id="39946"/>
    <lineage>
        <taxon>Eukaryota</taxon>
        <taxon>Viridiplantae</taxon>
        <taxon>Streptophyta</taxon>
        <taxon>Embryophyta</taxon>
        <taxon>Tracheophyta</taxon>
        <taxon>Spermatophyta</taxon>
        <taxon>Magnoliopsida</taxon>
        <taxon>Liliopsida</taxon>
        <taxon>Poales</taxon>
        <taxon>Poaceae</taxon>
        <taxon>BOP clade</taxon>
        <taxon>Oryzoideae</taxon>
        <taxon>Oryzeae</taxon>
        <taxon>Oryzinae</taxon>
        <taxon>Oryza</taxon>
        <taxon>Oryza sativa</taxon>
    </lineage>
</organism>
<dbReference type="InterPro" id="IPR044839">
    <property type="entry name" value="NDR1-like"/>
</dbReference>
<evidence type="ECO:0000256" key="2">
    <source>
        <dbReference type="ARBA" id="ARBA00022692"/>
    </source>
</evidence>
<keyword evidence="3 5" id="KW-1133">Transmembrane helix</keyword>
<dbReference type="InterPro" id="IPR004864">
    <property type="entry name" value="LEA_2"/>
</dbReference>
<name>A2YZ56_ORYSI</name>
<dbReference type="AlphaFoldDB" id="A2YZ56"/>
<reference evidence="7 8" key="1">
    <citation type="journal article" date="2005" name="PLoS Biol.">
        <title>The genomes of Oryza sativa: a history of duplications.</title>
        <authorList>
            <person name="Yu J."/>
            <person name="Wang J."/>
            <person name="Lin W."/>
            <person name="Li S."/>
            <person name="Li H."/>
            <person name="Zhou J."/>
            <person name="Ni P."/>
            <person name="Dong W."/>
            <person name="Hu S."/>
            <person name="Zeng C."/>
            <person name="Zhang J."/>
            <person name="Zhang Y."/>
            <person name="Li R."/>
            <person name="Xu Z."/>
            <person name="Li S."/>
            <person name="Li X."/>
            <person name="Zheng H."/>
            <person name="Cong L."/>
            <person name="Lin L."/>
            <person name="Yin J."/>
            <person name="Geng J."/>
            <person name="Li G."/>
            <person name="Shi J."/>
            <person name="Liu J."/>
            <person name="Lv H."/>
            <person name="Li J."/>
            <person name="Wang J."/>
            <person name="Deng Y."/>
            <person name="Ran L."/>
            <person name="Shi X."/>
            <person name="Wang X."/>
            <person name="Wu Q."/>
            <person name="Li C."/>
            <person name="Ren X."/>
            <person name="Wang J."/>
            <person name="Wang X."/>
            <person name="Li D."/>
            <person name="Liu D."/>
            <person name="Zhang X."/>
            <person name="Ji Z."/>
            <person name="Zhao W."/>
            <person name="Sun Y."/>
            <person name="Zhang Z."/>
            <person name="Bao J."/>
            <person name="Han Y."/>
            <person name="Dong L."/>
            <person name="Ji J."/>
            <person name="Chen P."/>
            <person name="Wu S."/>
            <person name="Liu J."/>
            <person name="Xiao Y."/>
            <person name="Bu D."/>
            <person name="Tan J."/>
            <person name="Yang L."/>
            <person name="Ye C."/>
            <person name="Zhang J."/>
            <person name="Xu J."/>
            <person name="Zhou Y."/>
            <person name="Yu Y."/>
            <person name="Zhang B."/>
            <person name="Zhuang S."/>
            <person name="Wei H."/>
            <person name="Liu B."/>
            <person name="Lei M."/>
            <person name="Yu H."/>
            <person name="Li Y."/>
            <person name="Xu H."/>
            <person name="Wei S."/>
            <person name="He X."/>
            <person name="Fang L."/>
            <person name="Zhang Z."/>
            <person name="Zhang Y."/>
            <person name="Huang X."/>
            <person name="Su Z."/>
            <person name="Tong W."/>
            <person name="Li J."/>
            <person name="Tong Z."/>
            <person name="Li S."/>
            <person name="Ye J."/>
            <person name="Wang L."/>
            <person name="Fang L."/>
            <person name="Lei T."/>
            <person name="Chen C."/>
            <person name="Chen H."/>
            <person name="Xu Z."/>
            <person name="Li H."/>
            <person name="Huang H."/>
            <person name="Zhang F."/>
            <person name="Xu H."/>
            <person name="Li N."/>
            <person name="Zhao C."/>
            <person name="Li S."/>
            <person name="Dong L."/>
            <person name="Huang Y."/>
            <person name="Li L."/>
            <person name="Xi Y."/>
            <person name="Qi Q."/>
            <person name="Li W."/>
            <person name="Zhang B."/>
            <person name="Hu W."/>
            <person name="Zhang Y."/>
            <person name="Tian X."/>
            <person name="Jiao Y."/>
            <person name="Liang X."/>
            <person name="Jin J."/>
            <person name="Gao L."/>
            <person name="Zheng W."/>
            <person name="Hao B."/>
            <person name="Liu S."/>
            <person name="Wang W."/>
            <person name="Yuan L."/>
            <person name="Cao M."/>
            <person name="McDermott J."/>
            <person name="Samudrala R."/>
            <person name="Wang J."/>
            <person name="Wong G.K."/>
            <person name="Yang H."/>
        </authorList>
    </citation>
    <scope>NUCLEOTIDE SEQUENCE [LARGE SCALE GENOMIC DNA]</scope>
    <source>
        <strain evidence="8">cv. 93-11</strain>
    </source>
</reference>
<evidence type="ECO:0000256" key="3">
    <source>
        <dbReference type="ARBA" id="ARBA00022989"/>
    </source>
</evidence>
<feature type="transmembrane region" description="Helical" evidence="5">
    <location>
        <begin position="21"/>
        <end position="49"/>
    </location>
</feature>
<evidence type="ECO:0000259" key="6">
    <source>
        <dbReference type="Pfam" id="PF03168"/>
    </source>
</evidence>
<comment type="subcellular location">
    <subcellularLocation>
        <location evidence="1">Membrane</location>
        <topology evidence="1">Single-pass membrane protein</topology>
    </subcellularLocation>
</comment>
<accession>A2YZ56</accession>
<dbReference type="EMBL" id="CM000134">
    <property type="protein sequence ID" value="EAZ08367.1"/>
    <property type="molecule type" value="Genomic_DNA"/>
</dbReference>
<dbReference type="OMA" id="YGGEYYY"/>
<evidence type="ECO:0000313" key="7">
    <source>
        <dbReference type="EMBL" id="EAZ08367.1"/>
    </source>
</evidence>
<dbReference type="Proteomes" id="UP000007015">
    <property type="component" value="Chromosome 9"/>
</dbReference>
<keyword evidence="8" id="KW-1185">Reference proteome</keyword>